<comment type="caution">
    <text evidence="3">The sequence shown here is derived from an EMBL/GenBank/DDBJ whole genome shotgun (WGS) entry which is preliminary data.</text>
</comment>
<feature type="compositionally biased region" description="Basic and acidic residues" evidence="1">
    <location>
        <begin position="170"/>
        <end position="181"/>
    </location>
</feature>
<reference evidence="3" key="1">
    <citation type="submission" date="2020-09" db="EMBL/GenBank/DDBJ databases">
        <title>A novel bacterium of genus Paenibacillus, isolated from South China Sea.</title>
        <authorList>
            <person name="Huang H."/>
            <person name="Mo K."/>
            <person name="Hu Y."/>
        </authorList>
    </citation>
    <scope>NUCLEOTIDE SEQUENCE</scope>
    <source>
        <strain evidence="3">IB182363</strain>
    </source>
</reference>
<dbReference type="Gene3D" id="1.10.10.10">
    <property type="entry name" value="Winged helix-like DNA-binding domain superfamily/Winged helix DNA-binding domain"/>
    <property type="match status" value="1"/>
</dbReference>
<dbReference type="InterPro" id="IPR005149">
    <property type="entry name" value="Tscrpt_reg_PadR_N"/>
</dbReference>
<dbReference type="Pfam" id="PF03551">
    <property type="entry name" value="PadR"/>
    <property type="match status" value="1"/>
</dbReference>
<feature type="region of interest" description="Disordered" evidence="1">
    <location>
        <begin position="167"/>
        <end position="210"/>
    </location>
</feature>
<feature type="compositionally biased region" description="Acidic residues" evidence="1">
    <location>
        <begin position="184"/>
        <end position="196"/>
    </location>
</feature>
<dbReference type="RefSeq" id="WP_190923794.1">
    <property type="nucleotide sequence ID" value="NZ_JACXJA010000001.1"/>
</dbReference>
<dbReference type="PANTHER" id="PTHR43252:SF2">
    <property type="entry name" value="TRANSCRIPTION REGULATOR, PADR-LIKE FAMILY"/>
    <property type="match status" value="1"/>
</dbReference>
<sequence>MRKRPDWGCRGEGRGGGPGRRYFGRGNVKFALLELLAKEPMHGYQMMKALEERSDGRYTPSAGSIYPTLQMMEDRGWIDPEEEGGKKVYRATAAGLAALKEWNEQSRSECERLDAEPLSSRERRLGDTFELIRLLTKAEKKASFSAGYAAKYESFLNTSLQELRTLLTDGRTEESRDRNQAADDVTDISESEDTDRDDTSAIQSKPRRGE</sequence>
<name>A0A927C5Y8_9BACL</name>
<proteinExistence type="predicted"/>
<evidence type="ECO:0000313" key="3">
    <source>
        <dbReference type="EMBL" id="MBD2860562.1"/>
    </source>
</evidence>
<dbReference type="SUPFAM" id="SSF46785">
    <property type="entry name" value="Winged helix' DNA-binding domain"/>
    <property type="match status" value="1"/>
</dbReference>
<feature type="domain" description="Transcription regulator PadR N-terminal" evidence="2">
    <location>
        <begin position="32"/>
        <end position="101"/>
    </location>
</feature>
<dbReference type="InterPro" id="IPR036390">
    <property type="entry name" value="WH_DNA-bd_sf"/>
</dbReference>
<dbReference type="EMBL" id="JACXJA010000001">
    <property type="protein sequence ID" value="MBD2860562.1"/>
    <property type="molecule type" value="Genomic_DNA"/>
</dbReference>
<dbReference type="InterPro" id="IPR036388">
    <property type="entry name" value="WH-like_DNA-bd_sf"/>
</dbReference>
<keyword evidence="4" id="KW-1185">Reference proteome</keyword>
<dbReference type="PANTHER" id="PTHR43252">
    <property type="entry name" value="TRANSCRIPTIONAL REGULATOR YQJI"/>
    <property type="match status" value="1"/>
</dbReference>
<dbReference type="Proteomes" id="UP000639396">
    <property type="component" value="Unassembled WGS sequence"/>
</dbReference>
<organism evidence="3 4">
    <name type="scientific">Paenibacillus oceani</name>
    <dbReference type="NCBI Taxonomy" id="2772510"/>
    <lineage>
        <taxon>Bacteria</taxon>
        <taxon>Bacillati</taxon>
        <taxon>Bacillota</taxon>
        <taxon>Bacilli</taxon>
        <taxon>Bacillales</taxon>
        <taxon>Paenibacillaceae</taxon>
        <taxon>Paenibacillus</taxon>
    </lineage>
</organism>
<evidence type="ECO:0000313" key="4">
    <source>
        <dbReference type="Proteomes" id="UP000639396"/>
    </source>
</evidence>
<evidence type="ECO:0000256" key="1">
    <source>
        <dbReference type="SAM" id="MobiDB-lite"/>
    </source>
</evidence>
<gene>
    <name evidence="3" type="ORF">IDH45_00990</name>
</gene>
<accession>A0A927C5Y8</accession>
<dbReference type="AlphaFoldDB" id="A0A927C5Y8"/>
<evidence type="ECO:0000259" key="2">
    <source>
        <dbReference type="Pfam" id="PF03551"/>
    </source>
</evidence>
<protein>
    <submittedName>
        <fullName evidence="3">PadR family transcriptional regulator</fullName>
    </submittedName>
</protein>